<feature type="transmembrane region" description="Helical" evidence="1">
    <location>
        <begin position="65"/>
        <end position="91"/>
    </location>
</feature>
<evidence type="ECO:0000313" key="5">
    <source>
        <dbReference type="EMBL" id="KKH04021.1"/>
    </source>
</evidence>
<dbReference type="EMBL" id="JJPT01000005">
    <property type="protein sequence ID" value="KKG95445.1"/>
    <property type="molecule type" value="Genomic_DNA"/>
</dbReference>
<dbReference type="EMBL" id="JJPW01000005">
    <property type="protein sequence ID" value="KKH04021.1"/>
    <property type="molecule type" value="Genomic_DNA"/>
</dbReference>
<keyword evidence="1" id="KW-0812">Transmembrane</keyword>
<evidence type="ECO:0000256" key="1">
    <source>
        <dbReference type="SAM" id="Phobius"/>
    </source>
</evidence>
<dbReference type="PATRIC" id="fig|2209.45.peg.2347"/>
<accession>A0A0F8MEL8</accession>
<keyword evidence="1" id="KW-0472">Membrane</keyword>
<dbReference type="EMBL" id="JJPV01000134">
    <property type="protein sequence ID" value="KKG95824.1"/>
    <property type="molecule type" value="Genomic_DNA"/>
</dbReference>
<dbReference type="Proteomes" id="UP000033835">
    <property type="component" value="Unassembled WGS sequence"/>
</dbReference>
<sequence length="275" mass="32253">MINLDKIKGKNIVNASILLVTVIGILLLLIVLGTFLFLVVLYLIPGMFEKDILKLYNYNTTLSEIHISIANNLLMTFITFLYVVLTLALVMQSKEQVAHSKIEVEQLKKEQQIRDIENRLEKFHIPADEIINRNVHKKSHDETVHGYQGGRNDSGYIIGLKHLRKYSYLADKKTYDAYEKYITFMCETRKTITCRDMYRDFKDYHCTDRKDNCIEKNWGNCPINYDRCEHFDKCPTKDQNNIIINNTECEYYKILKGAITQDIKKYKEKLSELKG</sequence>
<name>A0A0F8MEL8_METMZ</name>
<reference evidence="6 7" key="1">
    <citation type="journal article" date="2015" name="ISME J.">
        <title>Genomic and phenotypic differentiation among Methanosarcina mazei populations from Columbia River sediment.</title>
        <authorList>
            <person name="Youngblut N.D."/>
            <person name="Wirth J.S."/>
            <person name="Henriksen J.R."/>
            <person name="Smith M."/>
            <person name="Simon H."/>
            <person name="Metcalf W.W."/>
            <person name="Whitaker R.J."/>
        </authorList>
    </citation>
    <scope>NUCLEOTIDE SEQUENCE [LARGE SCALE GENOMIC DNA]</scope>
    <source>
        <strain evidence="3 9">3.H.M.1A.1</strain>
        <strain evidence="2 8">3.H.M.1B.1</strain>
        <strain evidence="4 6">3.H.M.1B.2</strain>
        <strain evidence="5 7">3.H.M.1B.5</strain>
    </source>
</reference>
<dbReference type="EMBL" id="JJPU01000181">
    <property type="protein sequence ID" value="KKG92437.1"/>
    <property type="molecule type" value="Genomic_DNA"/>
</dbReference>
<dbReference type="RefSeq" id="WP_048039423.1">
    <property type="nucleotide sequence ID" value="NZ_JJPT01000005.1"/>
</dbReference>
<organism evidence="5 7">
    <name type="scientific">Methanosarcina mazei</name>
    <name type="common">Methanosarcina frisia</name>
    <dbReference type="NCBI Taxonomy" id="2209"/>
    <lineage>
        <taxon>Archaea</taxon>
        <taxon>Methanobacteriati</taxon>
        <taxon>Methanobacteriota</taxon>
        <taxon>Stenosarchaea group</taxon>
        <taxon>Methanomicrobia</taxon>
        <taxon>Methanosarcinales</taxon>
        <taxon>Methanosarcinaceae</taxon>
        <taxon>Methanosarcina</taxon>
    </lineage>
</organism>
<evidence type="ECO:0000313" key="9">
    <source>
        <dbReference type="Proteomes" id="UP000034657"/>
    </source>
</evidence>
<evidence type="ECO:0000313" key="6">
    <source>
        <dbReference type="Proteomes" id="UP000033835"/>
    </source>
</evidence>
<evidence type="ECO:0000313" key="7">
    <source>
        <dbReference type="Proteomes" id="UP000034253"/>
    </source>
</evidence>
<comment type="caution">
    <text evidence="5">The sequence shown here is derived from an EMBL/GenBank/DDBJ whole genome shotgun (WGS) entry which is preliminary data.</text>
</comment>
<proteinExistence type="predicted"/>
<dbReference type="AlphaFoldDB" id="A0A0F8MEL8"/>
<evidence type="ECO:0000313" key="4">
    <source>
        <dbReference type="EMBL" id="KKG95824.1"/>
    </source>
</evidence>
<dbReference type="Proteomes" id="UP000034468">
    <property type="component" value="Unassembled WGS sequence"/>
</dbReference>
<gene>
    <name evidence="5" type="ORF">DU56_15990</name>
    <name evidence="2" type="ORF">DU66_10595</name>
    <name evidence="4" type="ORF">DU68_16335</name>
    <name evidence="3" type="ORF">DU69_06295</name>
</gene>
<protein>
    <submittedName>
        <fullName evidence="5">Uncharacterized protein</fullName>
    </submittedName>
</protein>
<dbReference type="Proteomes" id="UP000034253">
    <property type="component" value="Unassembled WGS sequence"/>
</dbReference>
<evidence type="ECO:0000313" key="8">
    <source>
        <dbReference type="Proteomes" id="UP000034468"/>
    </source>
</evidence>
<feature type="transmembrane region" description="Helical" evidence="1">
    <location>
        <begin position="12"/>
        <end position="45"/>
    </location>
</feature>
<evidence type="ECO:0000313" key="3">
    <source>
        <dbReference type="EMBL" id="KKG95445.1"/>
    </source>
</evidence>
<evidence type="ECO:0000313" key="2">
    <source>
        <dbReference type="EMBL" id="KKG92437.1"/>
    </source>
</evidence>
<dbReference type="Proteomes" id="UP000034657">
    <property type="component" value="Unassembled WGS sequence"/>
</dbReference>
<keyword evidence="1" id="KW-1133">Transmembrane helix</keyword>